<accession>A0A1H7RYC6</accession>
<protein>
    <recommendedName>
        <fullName evidence="4">Sugar transporter</fullName>
    </recommendedName>
</protein>
<evidence type="ECO:0000256" key="1">
    <source>
        <dbReference type="SAM" id="Phobius"/>
    </source>
</evidence>
<sequence>MSENTETPTMLARPSWFMPVAIVALLWNLLGVMAFVGQVTMTPEVLGQLSEPEQALYNNTPFWATAAFALAVFAGALGSLALLMKKGICYQLFIVSLLGVLVQMFHAFALSNSFEVYGASGTIMPILVLVIAFALVRLAAKGHNNHWFS</sequence>
<feature type="transmembrane region" description="Helical" evidence="1">
    <location>
        <begin position="20"/>
        <end position="41"/>
    </location>
</feature>
<dbReference type="Proteomes" id="UP000199297">
    <property type="component" value="Unassembled WGS sequence"/>
</dbReference>
<proteinExistence type="predicted"/>
<organism evidence="2 3">
    <name type="scientific">Colwellia chukchiensis</name>
    <dbReference type="NCBI Taxonomy" id="641665"/>
    <lineage>
        <taxon>Bacteria</taxon>
        <taxon>Pseudomonadati</taxon>
        <taxon>Pseudomonadota</taxon>
        <taxon>Gammaproteobacteria</taxon>
        <taxon>Alteromonadales</taxon>
        <taxon>Colwelliaceae</taxon>
        <taxon>Colwellia</taxon>
    </lineage>
</organism>
<reference evidence="3" key="1">
    <citation type="submission" date="2016-10" db="EMBL/GenBank/DDBJ databases">
        <authorList>
            <person name="Varghese N."/>
            <person name="Submissions S."/>
        </authorList>
    </citation>
    <scope>NUCLEOTIDE SEQUENCE [LARGE SCALE GENOMIC DNA]</scope>
    <source>
        <strain evidence="3">CGMCC 1.9127</strain>
    </source>
</reference>
<keyword evidence="1" id="KW-1133">Transmembrane helix</keyword>
<name>A0A1H7RYC6_9GAMM</name>
<dbReference type="AlphaFoldDB" id="A0A1H7RYC6"/>
<gene>
    <name evidence="2" type="ORF">SAMN05216262_11661</name>
</gene>
<evidence type="ECO:0008006" key="4">
    <source>
        <dbReference type="Google" id="ProtNLM"/>
    </source>
</evidence>
<feature type="transmembrane region" description="Helical" evidence="1">
    <location>
        <begin position="61"/>
        <end position="83"/>
    </location>
</feature>
<feature type="transmembrane region" description="Helical" evidence="1">
    <location>
        <begin position="116"/>
        <end position="140"/>
    </location>
</feature>
<dbReference type="EMBL" id="FOBI01000016">
    <property type="protein sequence ID" value="SEL65341.1"/>
    <property type="molecule type" value="Genomic_DNA"/>
</dbReference>
<dbReference type="STRING" id="641665.GCA_002104455_00980"/>
<keyword evidence="3" id="KW-1185">Reference proteome</keyword>
<keyword evidence="1" id="KW-0472">Membrane</keyword>
<evidence type="ECO:0000313" key="3">
    <source>
        <dbReference type="Proteomes" id="UP000199297"/>
    </source>
</evidence>
<feature type="transmembrane region" description="Helical" evidence="1">
    <location>
        <begin position="90"/>
        <end position="110"/>
    </location>
</feature>
<keyword evidence="1" id="KW-0812">Transmembrane</keyword>
<dbReference type="RefSeq" id="WP_085285373.1">
    <property type="nucleotide sequence ID" value="NZ_FOBI01000016.1"/>
</dbReference>
<evidence type="ECO:0000313" key="2">
    <source>
        <dbReference type="EMBL" id="SEL65341.1"/>
    </source>
</evidence>